<evidence type="ECO:0000256" key="2">
    <source>
        <dbReference type="ARBA" id="ARBA00023043"/>
    </source>
</evidence>
<name>A0ABQ8XU33_9EUKA</name>
<feature type="repeat" description="ANK" evidence="3">
    <location>
        <begin position="588"/>
        <end position="620"/>
    </location>
</feature>
<dbReference type="PRINTS" id="PR01415">
    <property type="entry name" value="ANKYRIN"/>
</dbReference>
<feature type="repeat" description="ANK" evidence="3">
    <location>
        <begin position="1233"/>
        <end position="1255"/>
    </location>
</feature>
<keyword evidence="2 3" id="KW-0040">ANK repeat</keyword>
<feature type="repeat" description="ANK" evidence="3">
    <location>
        <begin position="555"/>
        <end position="587"/>
    </location>
</feature>
<evidence type="ECO:0000313" key="7">
    <source>
        <dbReference type="Proteomes" id="UP001150062"/>
    </source>
</evidence>
<evidence type="ECO:0000256" key="5">
    <source>
        <dbReference type="SAM" id="MobiDB-lite"/>
    </source>
</evidence>
<dbReference type="PROSITE" id="PS50297">
    <property type="entry name" value="ANK_REP_REGION"/>
    <property type="match status" value="4"/>
</dbReference>
<feature type="repeat" description="ANK" evidence="3">
    <location>
        <begin position="1550"/>
        <end position="1582"/>
    </location>
</feature>
<dbReference type="PANTHER" id="PTHR24198">
    <property type="entry name" value="ANKYRIN REPEAT AND PROTEIN KINASE DOMAIN-CONTAINING PROTEIN"/>
    <property type="match status" value="1"/>
</dbReference>
<proteinExistence type="predicted"/>
<feature type="compositionally biased region" description="Acidic residues" evidence="5">
    <location>
        <begin position="117"/>
        <end position="126"/>
    </location>
</feature>
<dbReference type="Proteomes" id="UP001150062">
    <property type="component" value="Unassembled WGS sequence"/>
</dbReference>
<feature type="region of interest" description="Disordered" evidence="5">
    <location>
        <begin position="88"/>
        <end position="126"/>
    </location>
</feature>
<comment type="caution">
    <text evidence="6">The sequence shown here is derived from an EMBL/GenBank/DDBJ whole genome shotgun (WGS) entry which is preliminary data.</text>
</comment>
<dbReference type="Pfam" id="PF00023">
    <property type="entry name" value="Ank"/>
    <property type="match status" value="1"/>
</dbReference>
<keyword evidence="7" id="KW-1185">Reference proteome</keyword>
<feature type="compositionally biased region" description="Basic and acidic residues" evidence="5">
    <location>
        <begin position="88"/>
        <end position="116"/>
    </location>
</feature>
<evidence type="ECO:0000256" key="4">
    <source>
        <dbReference type="SAM" id="Coils"/>
    </source>
</evidence>
<gene>
    <name evidence="6" type="ORF">M0813_28161</name>
</gene>
<dbReference type="PANTHER" id="PTHR24198:SF165">
    <property type="entry name" value="ANKYRIN REPEAT-CONTAINING PROTEIN-RELATED"/>
    <property type="match status" value="1"/>
</dbReference>
<keyword evidence="4" id="KW-0175">Coiled coil</keyword>
<feature type="repeat" description="ANK" evidence="3">
    <location>
        <begin position="886"/>
        <end position="914"/>
    </location>
</feature>
<dbReference type="Pfam" id="PF13637">
    <property type="entry name" value="Ank_4"/>
    <property type="match status" value="1"/>
</dbReference>
<feature type="region of interest" description="Disordered" evidence="5">
    <location>
        <begin position="1018"/>
        <end position="1058"/>
    </location>
</feature>
<dbReference type="SUPFAM" id="SSF48403">
    <property type="entry name" value="Ankyrin repeat"/>
    <property type="match status" value="3"/>
</dbReference>
<evidence type="ECO:0000256" key="3">
    <source>
        <dbReference type="PROSITE-ProRule" id="PRU00023"/>
    </source>
</evidence>
<sequence>MTEQILNNYPNLYLEYHEDEEKLDQLFNKVKIEENSYRELFVKDRKAKILDDDHLMLMDIYKNYDLFKKLPLTEKEKAIPTLFKSLSSEKTDQEKNEEKEIEKEEKNEENEKGIEIEKEDEDEDKEEDEFRIEDEQQFKTNFKIFTERQFDFFNWKNVLVAGGSVLASLMKVPKKYSEDISTRREYFNEVSYTQSDIDLFLYGLTEEEANEKVKEIYKSIKQTLPFKCICFRSRNSISIVSQYPFRSIQIILRLYKSPAEVLMGFDIDSSSVGYDGERVWVTPRAHRAIIKMQNGIDMSRRSPTYEKRLAKYAARGFSVVVPFLDENKIDPQIYERRVDRVHGLAKLLLYEKLKSAKIHKLYQEFVRMQKLRTSILTRGNFWRRVLPQANVQYFESSPHESDYSSVFLPWGKEWTAEKVQKVMYKKDFILNSKWYDPDKTVHTHPCFFGTAEQVLGDCCGDPNCSKTKIDELFEEGLYVNGKVQWKTVDPGQQRIGSFHPITDQDWTKEAYISKESEHMCKLIVSRDANGLRELIMSNKENKEGEQLDVNKKDYLGRPPLHLAVMNKSRECIKILLEHGAKISYRLIDGRSALHLACQYGDYEIVEIIVNRLNEIKLEKEKQKQEQEQEQEQEKKVVSKQKFSLKRLLELKNEKLNRDQIGYQPSTTVHDQEFDIDSPCWDHGMSCLHYAIFFNHQTIIKLLIDKCKADINKPIQFIGANKTVKLYVNSLLIPIITNDFTMLKKLLEYGINPYQLDYRDNSVIHNGIKYARYEIVKQYIQLLKERKLLTNFPWYNSNRENPINTLLSKIHLIINEEEIQNQQILKTEEELELENDLQNPKNKYYKEYQMLKYLLEKTPLNGQITESELPQKFDHLFKNQRKQFCTYINQPLYLAVRTESHQIISLLLKHGADANWVYLTPCATILDRIENNLVDLQKQIGHKQMVSYNNSEVIKIEEINNEMKFYPKDSFIRNELKGQIRQLENLVKNRMRFLGEYKQLSQNVKQRDLIVKKYKNEKKKKKKKKEKSGNEMEIEEEGEEKEKEKEKEEEEEEWDDDEELNELDKEILEKERNLALLYQLNIKERLLNTNKNQLLYLNKRYQNNLIIKQVLSKHKAKTFVKLQLNNTPNDFLIELQNRVKQSGIDGLQNWKMNFSNYYIDARDQTNEKIKHQVRYRYVTETFPGSKYFNGTINREEQDLYKELFEAVYQGDIKEVERLTLHDKKLFISCSTSHSNRTPLHVAIQQGNFEMVQKIIEILVKQHVSIYSVIQRGEEKKKKNYVPKINNLDLLIDIKPKDHLSHSEEAQLENFNQIDIGDILKVQRQSIVSPMNFLLHRCISGFTCIEFAIAANNTKILRFLFDTLKQWDLNGKGKYMYPFSPLNKKDESLLEYVFFNHANLSTFQFSLAMGSVEMSKILLDYGGFKLQPKKIVSNYTGLNVEGEKNLKWLKENTSHVSNQNTKPMSLYCTALHNKASSFNWLTKEAEGQFFKKYADVDLTEYHTPKDFDQYYCEKKFNRSVLHYAMKRNSPEFVQNILDKDKKKFFLNHQDTNGVTPLILATHFMAQENMKILLEMGCDLSLTTKENGWSVLHYAVKNNDPYSLKLLLKYADEGAVNLPSRFNLQTPLMLAAYWKYNKCLYYLIKYGHANKFALDLFNFSALSYAVLGSNFNAVKLLLPQSLKNSSFFFKEDAFGNTILDLAKNKCIQKIENDPLSDYFREIDFKNVKDSIEIWKYLCKFLSDNRTLIPFKNTKQITNIIPYIEISDKYNSFPQQFLYSYKYFQGRWEQLFSYYLW</sequence>
<dbReference type="Gene3D" id="1.25.40.20">
    <property type="entry name" value="Ankyrin repeat-containing domain"/>
    <property type="match status" value="6"/>
</dbReference>
<reference evidence="6" key="1">
    <citation type="submission" date="2022-08" db="EMBL/GenBank/DDBJ databases">
        <title>Novel sulfate-reducing endosymbionts in the free-living metamonad Anaeramoeba.</title>
        <authorList>
            <person name="Jerlstrom-Hultqvist J."/>
            <person name="Cepicka I."/>
            <person name="Gallot-Lavallee L."/>
            <person name="Salas-Leiva D."/>
            <person name="Curtis B.A."/>
            <person name="Zahonova K."/>
            <person name="Pipaliya S."/>
            <person name="Dacks J."/>
            <person name="Roger A.J."/>
        </authorList>
    </citation>
    <scope>NUCLEOTIDE SEQUENCE</scope>
    <source>
        <strain evidence="6">Schooner1</strain>
    </source>
</reference>
<evidence type="ECO:0000313" key="6">
    <source>
        <dbReference type="EMBL" id="KAJ6236128.1"/>
    </source>
</evidence>
<feature type="coiled-coil region" evidence="4">
    <location>
        <begin position="605"/>
        <end position="641"/>
    </location>
</feature>
<dbReference type="SMART" id="SM00248">
    <property type="entry name" value="ANK"/>
    <property type="match status" value="12"/>
</dbReference>
<dbReference type="PROSITE" id="PS50088">
    <property type="entry name" value="ANK_REPEAT"/>
    <property type="match status" value="5"/>
</dbReference>
<accession>A0ABQ8XU33</accession>
<keyword evidence="1" id="KW-0677">Repeat</keyword>
<dbReference type="Pfam" id="PF12796">
    <property type="entry name" value="Ank_2"/>
    <property type="match status" value="2"/>
</dbReference>
<evidence type="ECO:0000256" key="1">
    <source>
        <dbReference type="ARBA" id="ARBA00022737"/>
    </source>
</evidence>
<protein>
    <submittedName>
        <fullName evidence="6">Ankyrin repeat-containing protein</fullName>
    </submittedName>
</protein>
<feature type="compositionally biased region" description="Acidic residues" evidence="5">
    <location>
        <begin position="1046"/>
        <end position="1058"/>
    </location>
</feature>
<dbReference type="EMBL" id="JAOAOG010000248">
    <property type="protein sequence ID" value="KAJ6236128.1"/>
    <property type="molecule type" value="Genomic_DNA"/>
</dbReference>
<dbReference type="InterPro" id="IPR002110">
    <property type="entry name" value="Ankyrin_rpt"/>
</dbReference>
<organism evidence="6 7">
    <name type="scientific">Anaeramoeba flamelloides</name>
    <dbReference type="NCBI Taxonomy" id="1746091"/>
    <lineage>
        <taxon>Eukaryota</taxon>
        <taxon>Metamonada</taxon>
        <taxon>Anaeramoebidae</taxon>
        <taxon>Anaeramoeba</taxon>
    </lineage>
</organism>
<dbReference type="InterPro" id="IPR036770">
    <property type="entry name" value="Ankyrin_rpt-contain_sf"/>
</dbReference>